<organism evidence="2">
    <name type="scientific">bioreactor metagenome</name>
    <dbReference type="NCBI Taxonomy" id="1076179"/>
    <lineage>
        <taxon>unclassified sequences</taxon>
        <taxon>metagenomes</taxon>
        <taxon>ecological metagenomes</taxon>
    </lineage>
</organism>
<sequence length="128" mass="12910">MFSVFNSVTVRPFAFAIFQSVSPDATVIVLAVLDVDGAVVVGCVTVGAVTVALLSVSTCPGTMTSEVRLFSVFSSATLKPLAFANFQSVSPDATVIVLAVDGVVGVVGVVGCVTLGVVVVVVCLSNNV</sequence>
<evidence type="ECO:0000313" key="2">
    <source>
        <dbReference type="EMBL" id="MPM76759.1"/>
    </source>
</evidence>
<comment type="caution">
    <text evidence="2">The sequence shown here is derived from an EMBL/GenBank/DDBJ whole genome shotgun (WGS) entry which is preliminary data.</text>
</comment>
<accession>A0A645CII3</accession>
<gene>
    <name evidence="2" type="ORF">SDC9_123758</name>
</gene>
<feature type="transmembrane region" description="Helical" evidence="1">
    <location>
        <begin position="39"/>
        <end position="57"/>
    </location>
</feature>
<evidence type="ECO:0000256" key="1">
    <source>
        <dbReference type="SAM" id="Phobius"/>
    </source>
</evidence>
<feature type="transmembrane region" description="Helical" evidence="1">
    <location>
        <begin position="95"/>
        <end position="124"/>
    </location>
</feature>
<keyword evidence="1" id="KW-1133">Transmembrane helix</keyword>
<reference evidence="2" key="1">
    <citation type="submission" date="2019-08" db="EMBL/GenBank/DDBJ databases">
        <authorList>
            <person name="Kucharzyk K."/>
            <person name="Murdoch R.W."/>
            <person name="Higgins S."/>
            <person name="Loffler F."/>
        </authorList>
    </citation>
    <scope>NUCLEOTIDE SEQUENCE</scope>
</reference>
<dbReference type="EMBL" id="VSSQ01027484">
    <property type="protein sequence ID" value="MPM76759.1"/>
    <property type="molecule type" value="Genomic_DNA"/>
</dbReference>
<feature type="transmembrane region" description="Helical" evidence="1">
    <location>
        <begin position="12"/>
        <end position="33"/>
    </location>
</feature>
<keyword evidence="1" id="KW-0812">Transmembrane</keyword>
<name>A0A645CII3_9ZZZZ</name>
<dbReference type="AlphaFoldDB" id="A0A645CII3"/>
<keyword evidence="1" id="KW-0472">Membrane</keyword>
<protein>
    <submittedName>
        <fullName evidence="2">Uncharacterized protein</fullName>
    </submittedName>
</protein>
<proteinExistence type="predicted"/>